<accession>N1UAP7</accession>
<dbReference type="Proteomes" id="UP000012249">
    <property type="component" value="Unassembled WGS sequence"/>
</dbReference>
<dbReference type="EMBL" id="AHMI02000118">
    <property type="protein sequence ID" value="EMY15019.1"/>
    <property type="molecule type" value="Genomic_DNA"/>
</dbReference>
<comment type="caution">
    <text evidence="1">The sequence shown here is derived from an EMBL/GenBank/DDBJ whole genome shotgun (WGS) entry which is preliminary data.</text>
</comment>
<name>N1UAP7_9LEPT</name>
<organism evidence="1 2">
    <name type="scientific">Leptospira weilii str. Ecochallenge</name>
    <dbReference type="NCBI Taxonomy" id="1049986"/>
    <lineage>
        <taxon>Bacteria</taxon>
        <taxon>Pseudomonadati</taxon>
        <taxon>Spirochaetota</taxon>
        <taxon>Spirochaetia</taxon>
        <taxon>Leptospirales</taxon>
        <taxon>Leptospiraceae</taxon>
        <taxon>Leptospira</taxon>
    </lineage>
</organism>
<sequence>MLFTLEKVLAAIRNPQKDFQTRFSRIDLEKAFWDRWKMFLFLMQEIFDIANKKFNKLKK</sequence>
<reference evidence="1 2" key="1">
    <citation type="submission" date="2013-02" db="EMBL/GenBank/DDBJ databases">
        <authorList>
            <person name="Harkins D.M."/>
            <person name="Durkin A.S."/>
            <person name="Brinkac L.M."/>
            <person name="Haft D.H."/>
            <person name="Selengut J.D."/>
            <person name="Sanka R."/>
            <person name="DePew J."/>
            <person name="Purushe J."/>
            <person name="Haake D.A."/>
            <person name="Matsunaga J."/>
            <person name="Vinetz J.M."/>
            <person name="Sutton G.G."/>
            <person name="Nierman W.C."/>
            <person name="Fouts D.E."/>
        </authorList>
    </citation>
    <scope>NUCLEOTIDE SEQUENCE [LARGE SCALE GENOMIC DNA]</scope>
    <source>
        <strain evidence="1 2">Ecochallenge</strain>
    </source>
</reference>
<dbReference type="AlphaFoldDB" id="N1UAP7"/>
<protein>
    <submittedName>
        <fullName evidence="1">Uncharacterized protein</fullName>
    </submittedName>
</protein>
<evidence type="ECO:0000313" key="2">
    <source>
        <dbReference type="Proteomes" id="UP000012249"/>
    </source>
</evidence>
<proteinExistence type="predicted"/>
<gene>
    <name evidence="1" type="ORF">LEP1GSC043_1711</name>
</gene>
<evidence type="ECO:0000313" key="1">
    <source>
        <dbReference type="EMBL" id="EMY15019.1"/>
    </source>
</evidence>